<comment type="caution">
    <text evidence="2">The sequence shown here is derived from an EMBL/GenBank/DDBJ whole genome shotgun (WGS) entry which is preliminary data.</text>
</comment>
<gene>
    <name evidence="2" type="ORF">ACFQ21_27925</name>
</gene>
<sequence>MRLGQLARKLAVIPADIVDFLATNNIRIDESTNTRLEHEQLMLVVNHFAPARAEEFTAPAADEKQDIPEETNAEPIEVVAPEVIEPEQVVLAPDIQQEMVVTDGSNTIPDTEQEQKIEVIKAPKVELAGLKVLGKIELPEPKKKEQKPATESAESTTTTSTPEADSKSFKEERREGREGRRKSHHKSDQNDARNKRPRKNPVALQREREAYEAQLKREADAKNEKERRTLYYQNRVKASVPTKPARLIDEQVIEMTGDLTKTPTTWLGKFWKWFRS</sequence>
<name>A0ABW3KD99_9BACT</name>
<feature type="compositionally biased region" description="Basic and acidic residues" evidence="1">
    <location>
        <begin position="164"/>
        <end position="178"/>
    </location>
</feature>
<accession>A0ABW3KD99</accession>
<dbReference type="EMBL" id="JBHTKA010000015">
    <property type="protein sequence ID" value="MFD1003186.1"/>
    <property type="molecule type" value="Genomic_DNA"/>
</dbReference>
<feature type="region of interest" description="Disordered" evidence="1">
    <location>
        <begin position="139"/>
        <end position="206"/>
    </location>
</feature>
<evidence type="ECO:0000256" key="1">
    <source>
        <dbReference type="SAM" id="MobiDB-lite"/>
    </source>
</evidence>
<proteinExistence type="predicted"/>
<organism evidence="2 3">
    <name type="scientific">Ohtaekwangia kribbensis</name>
    <dbReference type="NCBI Taxonomy" id="688913"/>
    <lineage>
        <taxon>Bacteria</taxon>
        <taxon>Pseudomonadati</taxon>
        <taxon>Bacteroidota</taxon>
        <taxon>Cytophagia</taxon>
        <taxon>Cytophagales</taxon>
        <taxon>Fulvivirgaceae</taxon>
        <taxon>Ohtaekwangia</taxon>
    </lineage>
</organism>
<evidence type="ECO:0008006" key="4">
    <source>
        <dbReference type="Google" id="ProtNLM"/>
    </source>
</evidence>
<evidence type="ECO:0000313" key="3">
    <source>
        <dbReference type="Proteomes" id="UP001597112"/>
    </source>
</evidence>
<keyword evidence="3" id="KW-1185">Reference proteome</keyword>
<protein>
    <recommendedName>
        <fullName evidence="4">Translation initiation factor IF-2</fullName>
    </recommendedName>
</protein>
<evidence type="ECO:0000313" key="2">
    <source>
        <dbReference type="EMBL" id="MFD1003186.1"/>
    </source>
</evidence>
<dbReference type="Proteomes" id="UP001597112">
    <property type="component" value="Unassembled WGS sequence"/>
</dbReference>
<feature type="compositionally biased region" description="Basic and acidic residues" evidence="1">
    <location>
        <begin position="139"/>
        <end position="148"/>
    </location>
</feature>
<dbReference type="RefSeq" id="WP_377585505.1">
    <property type="nucleotide sequence ID" value="NZ_JBHTKA010000015.1"/>
</dbReference>
<reference evidence="3" key="1">
    <citation type="journal article" date="2019" name="Int. J. Syst. Evol. Microbiol.">
        <title>The Global Catalogue of Microorganisms (GCM) 10K type strain sequencing project: providing services to taxonomists for standard genome sequencing and annotation.</title>
        <authorList>
            <consortium name="The Broad Institute Genomics Platform"/>
            <consortium name="The Broad Institute Genome Sequencing Center for Infectious Disease"/>
            <person name="Wu L."/>
            <person name="Ma J."/>
        </authorList>
    </citation>
    <scope>NUCLEOTIDE SEQUENCE [LARGE SCALE GENOMIC DNA]</scope>
    <source>
        <strain evidence="3">CCUG 58938</strain>
    </source>
</reference>
<feature type="compositionally biased region" description="Low complexity" evidence="1">
    <location>
        <begin position="149"/>
        <end position="163"/>
    </location>
</feature>